<dbReference type="InterPro" id="IPR011701">
    <property type="entry name" value="MFS"/>
</dbReference>
<dbReference type="InterPro" id="IPR036259">
    <property type="entry name" value="MFS_trans_sf"/>
</dbReference>
<feature type="transmembrane region" description="Helical" evidence="7">
    <location>
        <begin position="182"/>
        <end position="202"/>
    </location>
</feature>
<dbReference type="Gene3D" id="1.20.1720.10">
    <property type="entry name" value="Multidrug resistance protein D"/>
    <property type="match status" value="1"/>
</dbReference>
<feature type="transmembrane region" description="Helical" evidence="7">
    <location>
        <begin position="387"/>
        <end position="407"/>
    </location>
</feature>
<sequence length="563" mass="59621">MTSADDNKGGTKGGFRDQQDGHRVEGNGDLSGFTKLEPKTKEASEDTQKVDYLTGYKLWLIMVALLLAMFLVALDMSIISTAIPKITDDFRSLDQVGWYGSAFFMTLAAFIAFWGKAYMYLPLKSSFLTSIAIFELGSLICAVAQNSTTFIVGRAIQGVGGAGVTGGCYLIIALIVQPQQVAAFLGLIGAVFSIASVAGPLIGGGFTQHVSWRWCFYINLPIGGLSIAVLLLFFHTPKHHKPVKVSFRELILVFDLAGMTAILAALVCFLLALQWGGITKTWSSSNVIGTLIGWVLLSILFVVIQWKQGERAIVVPRILKQRTIAACSIFIFLIQGSSFALIYNLPIYFQAIDGTSPSESGIRVLPTILAVSLFTLVGAGACGKVGWYQPFLIVGASLGTIGAGLIYTLDIGTSSGKYIGYQIVAGVGIGVCIQVPVIVAQATCAAVDLPIAMSCILFFQMLGGAIGVSVAQNIFDNRLVQSLPILAPSTSVETVLGVGAYGLQTSFSGNQLQGILESYMVGLKAAWALSIAMFGLACLVPLAAERKSIKPKDGSSGVTVSAA</sequence>
<comment type="subcellular location">
    <subcellularLocation>
        <location evidence="1">Membrane</location>
        <topology evidence="1">Multi-pass membrane protein</topology>
    </subcellularLocation>
</comment>
<dbReference type="PROSITE" id="PS50850">
    <property type="entry name" value="MFS"/>
    <property type="match status" value="1"/>
</dbReference>
<feature type="region of interest" description="Disordered" evidence="6">
    <location>
        <begin position="1"/>
        <end position="42"/>
    </location>
</feature>
<name>A0ABR4PL24_9HELO</name>
<dbReference type="Gene3D" id="1.20.1250.20">
    <property type="entry name" value="MFS general substrate transporter like domains"/>
    <property type="match status" value="1"/>
</dbReference>
<keyword evidence="10" id="KW-1185">Reference proteome</keyword>
<evidence type="ECO:0000256" key="3">
    <source>
        <dbReference type="ARBA" id="ARBA00022692"/>
    </source>
</evidence>
<feature type="transmembrane region" description="Helical" evidence="7">
    <location>
        <begin position="156"/>
        <end position="176"/>
    </location>
</feature>
<evidence type="ECO:0000256" key="5">
    <source>
        <dbReference type="ARBA" id="ARBA00023136"/>
    </source>
</evidence>
<dbReference type="PANTHER" id="PTHR23501">
    <property type="entry name" value="MAJOR FACILITATOR SUPERFAMILY"/>
    <property type="match status" value="1"/>
</dbReference>
<organism evidence="9 10">
    <name type="scientific">Phlyctema vagabunda</name>
    <dbReference type="NCBI Taxonomy" id="108571"/>
    <lineage>
        <taxon>Eukaryota</taxon>
        <taxon>Fungi</taxon>
        <taxon>Dikarya</taxon>
        <taxon>Ascomycota</taxon>
        <taxon>Pezizomycotina</taxon>
        <taxon>Leotiomycetes</taxon>
        <taxon>Helotiales</taxon>
        <taxon>Dermateaceae</taxon>
        <taxon>Phlyctema</taxon>
    </lineage>
</organism>
<feature type="transmembrane region" description="Helical" evidence="7">
    <location>
        <begin position="451"/>
        <end position="471"/>
    </location>
</feature>
<evidence type="ECO:0000256" key="4">
    <source>
        <dbReference type="ARBA" id="ARBA00022989"/>
    </source>
</evidence>
<evidence type="ECO:0000313" key="9">
    <source>
        <dbReference type="EMBL" id="KAL3424015.1"/>
    </source>
</evidence>
<feature type="transmembrane region" description="Helical" evidence="7">
    <location>
        <begin position="96"/>
        <end position="115"/>
    </location>
</feature>
<evidence type="ECO:0000256" key="7">
    <source>
        <dbReference type="SAM" id="Phobius"/>
    </source>
</evidence>
<dbReference type="Proteomes" id="UP001629113">
    <property type="component" value="Unassembled WGS sequence"/>
</dbReference>
<dbReference type="PRINTS" id="PR01036">
    <property type="entry name" value="TCRTETB"/>
</dbReference>
<evidence type="ECO:0000256" key="1">
    <source>
        <dbReference type="ARBA" id="ARBA00004141"/>
    </source>
</evidence>
<feature type="compositionally biased region" description="Basic and acidic residues" evidence="6">
    <location>
        <begin position="1"/>
        <end position="26"/>
    </location>
</feature>
<keyword evidence="5 7" id="KW-0472">Membrane</keyword>
<evidence type="ECO:0000313" key="10">
    <source>
        <dbReference type="Proteomes" id="UP001629113"/>
    </source>
</evidence>
<evidence type="ECO:0000256" key="6">
    <source>
        <dbReference type="SAM" id="MobiDB-lite"/>
    </source>
</evidence>
<feature type="transmembrane region" description="Helical" evidence="7">
    <location>
        <begin position="523"/>
        <end position="544"/>
    </location>
</feature>
<dbReference type="SUPFAM" id="SSF103473">
    <property type="entry name" value="MFS general substrate transporter"/>
    <property type="match status" value="1"/>
</dbReference>
<comment type="caution">
    <text evidence="9">The sequence shown here is derived from an EMBL/GenBank/DDBJ whole genome shotgun (WGS) entry which is preliminary data.</text>
</comment>
<protein>
    <submittedName>
        <fullName evidence="9">Major facilitator superfamily transporter</fullName>
    </submittedName>
</protein>
<feature type="transmembrane region" description="Helical" evidence="7">
    <location>
        <begin position="214"/>
        <end position="235"/>
    </location>
</feature>
<accession>A0ABR4PL24</accession>
<evidence type="ECO:0000256" key="2">
    <source>
        <dbReference type="ARBA" id="ARBA00022448"/>
    </source>
</evidence>
<gene>
    <name evidence="9" type="ORF">PVAG01_03295</name>
</gene>
<feature type="transmembrane region" description="Helical" evidence="7">
    <location>
        <begin position="285"/>
        <end position="303"/>
    </location>
</feature>
<feature type="transmembrane region" description="Helical" evidence="7">
    <location>
        <begin position="323"/>
        <end position="343"/>
    </location>
</feature>
<evidence type="ECO:0000259" key="8">
    <source>
        <dbReference type="PROSITE" id="PS50850"/>
    </source>
</evidence>
<feature type="transmembrane region" description="Helical" evidence="7">
    <location>
        <begin position="419"/>
        <end position="439"/>
    </location>
</feature>
<dbReference type="PANTHER" id="PTHR23501:SF177">
    <property type="entry name" value="MAJOR FACILITATOR SUPERFAMILY (MFS) PROFILE DOMAIN-CONTAINING PROTEIN-RELATED"/>
    <property type="match status" value="1"/>
</dbReference>
<reference evidence="9 10" key="1">
    <citation type="submission" date="2024-06" db="EMBL/GenBank/DDBJ databases">
        <title>Complete genome of Phlyctema vagabunda strain 19-DSS-EL-015.</title>
        <authorList>
            <person name="Fiorenzani C."/>
        </authorList>
    </citation>
    <scope>NUCLEOTIDE SEQUENCE [LARGE SCALE GENOMIC DNA]</scope>
    <source>
        <strain evidence="9 10">19-DSS-EL-015</strain>
    </source>
</reference>
<feature type="transmembrane region" description="Helical" evidence="7">
    <location>
        <begin position="364"/>
        <end position="381"/>
    </location>
</feature>
<dbReference type="EMBL" id="JBFCZG010000003">
    <property type="protein sequence ID" value="KAL3424015.1"/>
    <property type="molecule type" value="Genomic_DNA"/>
</dbReference>
<keyword evidence="4 7" id="KW-1133">Transmembrane helix</keyword>
<proteinExistence type="predicted"/>
<dbReference type="CDD" id="cd17502">
    <property type="entry name" value="MFS_Azr1_MDR_like"/>
    <property type="match status" value="1"/>
</dbReference>
<feature type="domain" description="Major facilitator superfamily (MFS) profile" evidence="8">
    <location>
        <begin position="61"/>
        <end position="563"/>
    </location>
</feature>
<feature type="transmembrane region" description="Helical" evidence="7">
    <location>
        <begin position="127"/>
        <end position="144"/>
    </location>
</feature>
<dbReference type="Pfam" id="PF07690">
    <property type="entry name" value="MFS_1"/>
    <property type="match status" value="1"/>
</dbReference>
<keyword evidence="2" id="KW-0813">Transport</keyword>
<feature type="transmembrane region" description="Helical" evidence="7">
    <location>
        <begin position="58"/>
        <end position="84"/>
    </location>
</feature>
<feature type="transmembrane region" description="Helical" evidence="7">
    <location>
        <begin position="250"/>
        <end position="273"/>
    </location>
</feature>
<dbReference type="InterPro" id="IPR020846">
    <property type="entry name" value="MFS_dom"/>
</dbReference>
<keyword evidence="3 7" id="KW-0812">Transmembrane</keyword>